<accession>A0A2S8S703</accession>
<dbReference type="SUPFAM" id="SSF46955">
    <property type="entry name" value="Putative DNA-binding domain"/>
    <property type="match status" value="1"/>
</dbReference>
<dbReference type="Pfam" id="PF12728">
    <property type="entry name" value="HTH_17"/>
    <property type="match status" value="1"/>
</dbReference>
<organism evidence="2 3">
    <name type="scientific">Albidovulum denitrificans</name>
    <dbReference type="NCBI Taxonomy" id="404881"/>
    <lineage>
        <taxon>Bacteria</taxon>
        <taxon>Pseudomonadati</taxon>
        <taxon>Pseudomonadota</taxon>
        <taxon>Alphaproteobacteria</taxon>
        <taxon>Rhodobacterales</taxon>
        <taxon>Paracoccaceae</taxon>
        <taxon>Albidovulum</taxon>
    </lineage>
</organism>
<dbReference type="OrthoDB" id="9801242at2"/>
<evidence type="ECO:0000313" key="2">
    <source>
        <dbReference type="EMBL" id="PQV56576.1"/>
    </source>
</evidence>
<comment type="caution">
    <text evidence="2">The sequence shown here is derived from an EMBL/GenBank/DDBJ whole genome shotgun (WGS) entry which is preliminary data.</text>
</comment>
<sequence length="62" mass="6728">MTQELLSDRDASALMGCGRSTLWRWASEGVIPKPLKIGGTSRWKRADIEAVIAKAEAAREAA</sequence>
<dbReference type="RefSeq" id="WP_105514756.1">
    <property type="nucleotide sequence ID" value="NZ_PVEP01000004.1"/>
</dbReference>
<evidence type="ECO:0000259" key="1">
    <source>
        <dbReference type="Pfam" id="PF12728"/>
    </source>
</evidence>
<feature type="domain" description="Helix-turn-helix" evidence="1">
    <location>
        <begin position="5"/>
        <end position="54"/>
    </location>
</feature>
<keyword evidence="3" id="KW-1185">Reference proteome</keyword>
<dbReference type="EMBL" id="PVEP01000004">
    <property type="protein sequence ID" value="PQV56576.1"/>
    <property type="molecule type" value="Genomic_DNA"/>
</dbReference>
<dbReference type="AlphaFoldDB" id="A0A2S8S703"/>
<protein>
    <submittedName>
        <fullName evidence="2">AlpA family transcriptional regulator</fullName>
    </submittedName>
</protein>
<reference evidence="2 3" key="1">
    <citation type="submission" date="2018-02" db="EMBL/GenBank/DDBJ databases">
        <title>Genomic Encyclopedia of Archaeal and Bacterial Type Strains, Phase II (KMG-II): from individual species to whole genera.</title>
        <authorList>
            <person name="Goeker M."/>
        </authorList>
    </citation>
    <scope>NUCLEOTIDE SEQUENCE [LARGE SCALE GENOMIC DNA]</scope>
    <source>
        <strain evidence="2 3">DSM 18921</strain>
    </source>
</reference>
<evidence type="ECO:0000313" key="3">
    <source>
        <dbReference type="Proteomes" id="UP000238338"/>
    </source>
</evidence>
<name>A0A2S8S703_9RHOB</name>
<proteinExistence type="predicted"/>
<dbReference type="Gene3D" id="1.10.238.160">
    <property type="match status" value="1"/>
</dbReference>
<dbReference type="InterPro" id="IPR041657">
    <property type="entry name" value="HTH_17"/>
</dbReference>
<gene>
    <name evidence="2" type="ORF">LX70_02148</name>
</gene>
<dbReference type="Proteomes" id="UP000238338">
    <property type="component" value="Unassembled WGS sequence"/>
</dbReference>
<dbReference type="InterPro" id="IPR009061">
    <property type="entry name" value="DNA-bd_dom_put_sf"/>
</dbReference>